<proteinExistence type="predicted"/>
<organism evidence="3 4">
    <name type="scientific">Tessaracoccus rhinocerotis</name>
    <dbReference type="NCBI Taxonomy" id="1689449"/>
    <lineage>
        <taxon>Bacteria</taxon>
        <taxon>Bacillati</taxon>
        <taxon>Actinomycetota</taxon>
        <taxon>Actinomycetes</taxon>
        <taxon>Propionibacteriales</taxon>
        <taxon>Propionibacteriaceae</taxon>
        <taxon>Tessaracoccus</taxon>
    </lineage>
</organism>
<comment type="caution">
    <text evidence="3">The sequence shown here is derived from an EMBL/GenBank/DDBJ whole genome shotgun (WGS) entry which is preliminary data.</text>
</comment>
<accession>A0A553JWG9</accession>
<dbReference type="Proteomes" id="UP000317638">
    <property type="component" value="Unassembled WGS sequence"/>
</dbReference>
<dbReference type="InterPro" id="IPR006976">
    <property type="entry name" value="VanZ-like"/>
</dbReference>
<gene>
    <name evidence="3" type="ORF">FOJ82_15235</name>
</gene>
<protein>
    <submittedName>
        <fullName evidence="3">VanZ family protein</fullName>
    </submittedName>
</protein>
<dbReference type="Pfam" id="PF04892">
    <property type="entry name" value="VanZ"/>
    <property type="match status" value="1"/>
</dbReference>
<keyword evidence="1" id="KW-0472">Membrane</keyword>
<feature type="transmembrane region" description="Helical" evidence="1">
    <location>
        <begin position="51"/>
        <end position="71"/>
    </location>
</feature>
<keyword evidence="1" id="KW-0812">Transmembrane</keyword>
<feature type="domain" description="VanZ-like" evidence="2">
    <location>
        <begin position="2"/>
        <end position="70"/>
    </location>
</feature>
<evidence type="ECO:0000256" key="1">
    <source>
        <dbReference type="SAM" id="Phobius"/>
    </source>
</evidence>
<name>A0A553JWG9_9ACTN</name>
<evidence type="ECO:0000313" key="3">
    <source>
        <dbReference type="EMBL" id="TRY16784.1"/>
    </source>
</evidence>
<sequence length="83" mass="9057">MLNVVLFAVPVMLLATMWPHVPRWLWLPLGVVASFCIEMVQGAFLPRTSSLLDWVANSLGALVGVASVLLLERFRPAPAAELS</sequence>
<keyword evidence="1" id="KW-1133">Transmembrane helix</keyword>
<keyword evidence="4" id="KW-1185">Reference proteome</keyword>
<dbReference type="AlphaFoldDB" id="A0A553JWG9"/>
<evidence type="ECO:0000259" key="2">
    <source>
        <dbReference type="Pfam" id="PF04892"/>
    </source>
</evidence>
<reference evidence="3 4" key="1">
    <citation type="submission" date="2019-07" db="EMBL/GenBank/DDBJ databases">
        <authorList>
            <person name="Zhou L.-Y."/>
        </authorList>
    </citation>
    <scope>NUCLEOTIDE SEQUENCE [LARGE SCALE GENOMIC DNA]</scope>
    <source>
        <strain evidence="3 4">YIM 101269</strain>
    </source>
</reference>
<evidence type="ECO:0000313" key="4">
    <source>
        <dbReference type="Proteomes" id="UP000317638"/>
    </source>
</evidence>
<dbReference type="OrthoDB" id="3789752at2"/>
<dbReference type="EMBL" id="VKKG01000007">
    <property type="protein sequence ID" value="TRY16784.1"/>
    <property type="molecule type" value="Genomic_DNA"/>
</dbReference>